<evidence type="ECO:0000313" key="2">
    <source>
        <dbReference type="EMBL" id="MDF0590538.1"/>
    </source>
</evidence>
<sequence>MLGSQNREHKNAGLYRQADLIELSEEVPAAELEGVVDVDVGQIDDQGPGLSLVEPGQNLHQPLPLIVSTPPGSMRASCSS</sequence>
<gene>
    <name evidence="2" type="ORF">P0O15_05025</name>
</gene>
<protein>
    <submittedName>
        <fullName evidence="2">Uncharacterized protein</fullName>
    </submittedName>
</protein>
<dbReference type="EMBL" id="JARFPK010000014">
    <property type="protein sequence ID" value="MDF0590538.1"/>
    <property type="molecule type" value="Genomic_DNA"/>
</dbReference>
<comment type="caution">
    <text evidence="2">The sequence shown here is derived from an EMBL/GenBank/DDBJ whole genome shotgun (WGS) entry which is preliminary data.</text>
</comment>
<proteinExistence type="predicted"/>
<dbReference type="Proteomes" id="UP001220010">
    <property type="component" value="Unassembled WGS sequence"/>
</dbReference>
<feature type="region of interest" description="Disordered" evidence="1">
    <location>
        <begin position="61"/>
        <end position="80"/>
    </location>
</feature>
<name>A0ABT5X763_9EURY</name>
<accession>A0ABT5X763</accession>
<evidence type="ECO:0000313" key="3">
    <source>
        <dbReference type="Proteomes" id="UP001220010"/>
    </source>
</evidence>
<evidence type="ECO:0000256" key="1">
    <source>
        <dbReference type="SAM" id="MobiDB-lite"/>
    </source>
</evidence>
<reference evidence="2 3" key="1">
    <citation type="submission" date="2023-03" db="EMBL/GenBank/DDBJ databases">
        <title>WGS of Methanotrichaceae archaeon Mx.</title>
        <authorList>
            <person name="Sorokin D.Y."/>
            <person name="Merkel A.Y."/>
        </authorList>
    </citation>
    <scope>NUCLEOTIDE SEQUENCE [LARGE SCALE GENOMIC DNA]</scope>
    <source>
        <strain evidence="2 3">Mx</strain>
    </source>
</reference>
<keyword evidence="3" id="KW-1185">Reference proteome</keyword>
<organism evidence="2 3">
    <name type="scientific">Candidatus Methanocrinis natronophilus</name>
    <dbReference type="NCBI Taxonomy" id="3033396"/>
    <lineage>
        <taxon>Archaea</taxon>
        <taxon>Methanobacteriati</taxon>
        <taxon>Methanobacteriota</taxon>
        <taxon>Stenosarchaea group</taxon>
        <taxon>Methanomicrobia</taxon>
        <taxon>Methanotrichales</taxon>
        <taxon>Methanotrichaceae</taxon>
        <taxon>Methanocrinis</taxon>
    </lineage>
</organism>